<accession>A0A9W8ANH7</accession>
<evidence type="ECO:0008006" key="9">
    <source>
        <dbReference type="Google" id="ProtNLM"/>
    </source>
</evidence>
<dbReference type="Proteomes" id="UP001150925">
    <property type="component" value="Unassembled WGS sequence"/>
</dbReference>
<evidence type="ECO:0000256" key="1">
    <source>
        <dbReference type="ARBA" id="ARBA00004141"/>
    </source>
</evidence>
<gene>
    <name evidence="7" type="ORF">IWQ62_003901</name>
</gene>
<comment type="subcellular location">
    <subcellularLocation>
        <location evidence="1">Membrane</location>
        <topology evidence="1">Multi-pass membrane protein</topology>
    </subcellularLocation>
</comment>
<dbReference type="EMBL" id="JANBPY010001155">
    <property type="protein sequence ID" value="KAJ1961344.1"/>
    <property type="molecule type" value="Genomic_DNA"/>
</dbReference>
<proteinExistence type="predicted"/>
<dbReference type="PIRSF" id="PIRSF006060">
    <property type="entry name" value="AA_transporter"/>
    <property type="match status" value="1"/>
</dbReference>
<feature type="transmembrane region" description="Helical" evidence="6">
    <location>
        <begin position="350"/>
        <end position="376"/>
    </location>
</feature>
<dbReference type="AlphaFoldDB" id="A0A9W8ANH7"/>
<keyword evidence="4 6" id="KW-0472">Membrane</keyword>
<keyword evidence="3 6" id="KW-1133">Transmembrane helix</keyword>
<dbReference type="Gene3D" id="1.20.1740.10">
    <property type="entry name" value="Amino acid/polyamine transporter I"/>
    <property type="match status" value="1"/>
</dbReference>
<dbReference type="PANTHER" id="PTHR11785:SF353">
    <property type="entry name" value="METHIONINE TRANSPORTER (EUROFUNG)"/>
    <property type="match status" value="1"/>
</dbReference>
<evidence type="ECO:0000256" key="2">
    <source>
        <dbReference type="ARBA" id="ARBA00022692"/>
    </source>
</evidence>
<dbReference type="InterPro" id="IPR002293">
    <property type="entry name" value="AA/rel_permease1"/>
</dbReference>
<feature type="transmembrane region" description="Helical" evidence="6">
    <location>
        <begin position="423"/>
        <end position="451"/>
    </location>
</feature>
<evidence type="ECO:0000256" key="6">
    <source>
        <dbReference type="SAM" id="Phobius"/>
    </source>
</evidence>
<dbReference type="GO" id="GO:0016020">
    <property type="term" value="C:membrane"/>
    <property type="evidence" value="ECO:0007669"/>
    <property type="project" value="UniProtKB-SubCell"/>
</dbReference>
<sequence>MAEDKFGTKKTYSLVAQPDDPHSQGQTFVHPDELGQVRLSDEISKDGNDDEVPLPRTMGVLSASALVCGLMIGSGVFSTPGVVLSMSGSASMALLYWFLAALISLSGALSYIELGCLLPESGGEQIYLDYCIRKPRQLFGFLFSFCTIVCMRPGSIATNAIVFGKYLIYAVYGSTKLIEDAAKLSTIEWQQRGLAMLCLVAVTIISMVSNKWSVRALDILTWIKVLVLVVFSVTGLVILAGWTSIPRSDLWSRGFSGTSTDLHQHTSAIFNAFWAYDGWHNLNFCMGEVKNPQRNLPLAAAGGIAITTVLYMLTNVAFFTVVTMEDVVAGEEVLAGTWGTKVFGLAFGRIIVPTLIAISCAGSITAMVFGVSRLIVAAAQKNYLPFSFLWVRISPRWGTPINALVLNFVLVSLYILAPPPGKIFQFLVDFISYPSRLFYGLTVVGMVMLRFREPLLERTFKVWMIFPYLYILVSLVLAVFPFIPPVDTLSSPYGYPYFVAPLLGISYSCVGIPFWYYLVRRPQRLAAAKVNEPLVPRVE</sequence>
<dbReference type="GO" id="GO:0015179">
    <property type="term" value="F:L-amino acid transmembrane transporter activity"/>
    <property type="evidence" value="ECO:0007669"/>
    <property type="project" value="TreeGrafter"/>
</dbReference>
<organism evidence="7 8">
    <name type="scientific">Dispira parvispora</name>
    <dbReference type="NCBI Taxonomy" id="1520584"/>
    <lineage>
        <taxon>Eukaryota</taxon>
        <taxon>Fungi</taxon>
        <taxon>Fungi incertae sedis</taxon>
        <taxon>Zoopagomycota</taxon>
        <taxon>Kickxellomycotina</taxon>
        <taxon>Dimargaritomycetes</taxon>
        <taxon>Dimargaritales</taxon>
        <taxon>Dimargaritaceae</taxon>
        <taxon>Dispira</taxon>
    </lineage>
</organism>
<feature type="transmembrane region" description="Helical" evidence="6">
    <location>
        <begin position="296"/>
        <end position="318"/>
    </location>
</feature>
<feature type="transmembrane region" description="Helical" evidence="6">
    <location>
        <begin position="139"/>
        <end position="172"/>
    </location>
</feature>
<dbReference type="PANTHER" id="PTHR11785">
    <property type="entry name" value="AMINO ACID TRANSPORTER"/>
    <property type="match status" value="1"/>
</dbReference>
<evidence type="ECO:0000256" key="3">
    <source>
        <dbReference type="ARBA" id="ARBA00022989"/>
    </source>
</evidence>
<feature type="transmembrane region" description="Helical" evidence="6">
    <location>
        <begin position="495"/>
        <end position="519"/>
    </location>
</feature>
<dbReference type="Pfam" id="PF13520">
    <property type="entry name" value="AA_permease_2"/>
    <property type="match status" value="1"/>
</dbReference>
<feature type="transmembrane region" description="Helical" evidence="6">
    <location>
        <begin position="463"/>
        <end position="483"/>
    </location>
</feature>
<keyword evidence="8" id="KW-1185">Reference proteome</keyword>
<dbReference type="InterPro" id="IPR050598">
    <property type="entry name" value="AminoAcid_Transporter"/>
</dbReference>
<evidence type="ECO:0000256" key="4">
    <source>
        <dbReference type="ARBA" id="ARBA00023136"/>
    </source>
</evidence>
<dbReference type="OrthoDB" id="5982228at2759"/>
<feature type="transmembrane region" description="Helical" evidence="6">
    <location>
        <begin position="94"/>
        <end position="112"/>
    </location>
</feature>
<feature type="transmembrane region" description="Helical" evidence="6">
    <location>
        <begin position="193"/>
        <end position="213"/>
    </location>
</feature>
<protein>
    <recommendedName>
        <fullName evidence="9">Amino acid transporter</fullName>
    </recommendedName>
</protein>
<reference evidence="7" key="1">
    <citation type="submission" date="2022-07" db="EMBL/GenBank/DDBJ databases">
        <title>Phylogenomic reconstructions and comparative analyses of Kickxellomycotina fungi.</title>
        <authorList>
            <person name="Reynolds N.K."/>
            <person name="Stajich J.E."/>
            <person name="Barry K."/>
            <person name="Grigoriev I.V."/>
            <person name="Crous P."/>
            <person name="Smith M.E."/>
        </authorList>
    </citation>
    <scope>NUCLEOTIDE SEQUENCE</scope>
    <source>
        <strain evidence="7">RSA 1196</strain>
    </source>
</reference>
<feature type="transmembrane region" description="Helical" evidence="6">
    <location>
        <begin position="397"/>
        <end position="417"/>
    </location>
</feature>
<keyword evidence="2 6" id="KW-0812">Transmembrane</keyword>
<feature type="transmembrane region" description="Helical" evidence="6">
    <location>
        <begin position="60"/>
        <end position="82"/>
    </location>
</feature>
<feature type="transmembrane region" description="Helical" evidence="6">
    <location>
        <begin position="219"/>
        <end position="243"/>
    </location>
</feature>
<feature type="region of interest" description="Disordered" evidence="5">
    <location>
        <begin position="1"/>
        <end position="28"/>
    </location>
</feature>
<evidence type="ECO:0000256" key="5">
    <source>
        <dbReference type="SAM" id="MobiDB-lite"/>
    </source>
</evidence>
<name>A0A9W8ANH7_9FUNG</name>
<evidence type="ECO:0000313" key="7">
    <source>
        <dbReference type="EMBL" id="KAJ1961344.1"/>
    </source>
</evidence>
<comment type="caution">
    <text evidence="7">The sequence shown here is derived from an EMBL/GenBank/DDBJ whole genome shotgun (WGS) entry which is preliminary data.</text>
</comment>
<evidence type="ECO:0000313" key="8">
    <source>
        <dbReference type="Proteomes" id="UP001150925"/>
    </source>
</evidence>